<evidence type="ECO:0000256" key="23">
    <source>
        <dbReference type="ARBA" id="ARBA00033406"/>
    </source>
</evidence>
<evidence type="ECO:0000256" key="15">
    <source>
        <dbReference type="ARBA" id="ARBA00023136"/>
    </source>
</evidence>
<dbReference type="EC" id="2.7.7.41" evidence="6"/>
<feature type="transmembrane region" description="Helical" evidence="24">
    <location>
        <begin position="107"/>
        <end position="126"/>
    </location>
</feature>
<dbReference type="Pfam" id="PF01148">
    <property type="entry name" value="CTP_transf_1"/>
    <property type="match status" value="1"/>
</dbReference>
<keyword evidence="9" id="KW-0444">Lipid biosynthesis</keyword>
<keyword evidence="15 24" id="KW-0472">Membrane</keyword>
<protein>
    <recommendedName>
        <fullName evidence="7">Phosphatidate cytidylyltransferase</fullName>
        <ecNumber evidence="6">2.7.7.41</ecNumber>
    </recommendedName>
    <alternativeName>
        <fullName evidence="20">CDP-DAG synthase</fullName>
    </alternativeName>
    <alternativeName>
        <fullName evidence="22">CDP-DG synthase</fullName>
    </alternativeName>
    <alternativeName>
        <fullName evidence="18">CDP-diacylglycerol synthase</fullName>
    </alternativeName>
    <alternativeName>
        <fullName evidence="21">CDP-diglyceride pyrophosphorylase</fullName>
    </alternativeName>
    <alternativeName>
        <fullName evidence="23">CDP-diglyceride synthase</fullName>
    </alternativeName>
    <alternativeName>
        <fullName evidence="19">CTP:phosphatidate cytidylyltransferase</fullName>
    </alternativeName>
</protein>
<keyword evidence="14" id="KW-0443">Lipid metabolism</keyword>
<organism evidence="25 26">
    <name type="scientific">Flavobacterium luminosum</name>
    <dbReference type="NCBI Taxonomy" id="2949086"/>
    <lineage>
        <taxon>Bacteria</taxon>
        <taxon>Pseudomonadati</taxon>
        <taxon>Bacteroidota</taxon>
        <taxon>Flavobacteriia</taxon>
        <taxon>Flavobacteriales</taxon>
        <taxon>Flavobacteriaceae</taxon>
        <taxon>Flavobacterium</taxon>
    </lineage>
</organism>
<gene>
    <name evidence="25" type="ORF">NAT50_04355</name>
</gene>
<evidence type="ECO:0000256" key="11">
    <source>
        <dbReference type="ARBA" id="ARBA00022692"/>
    </source>
</evidence>
<proteinExistence type="inferred from homology"/>
<evidence type="ECO:0000256" key="5">
    <source>
        <dbReference type="ARBA" id="ARBA00010185"/>
    </source>
</evidence>
<evidence type="ECO:0000256" key="22">
    <source>
        <dbReference type="ARBA" id="ARBA00032743"/>
    </source>
</evidence>
<evidence type="ECO:0000256" key="18">
    <source>
        <dbReference type="ARBA" id="ARBA00029893"/>
    </source>
</evidence>
<evidence type="ECO:0000256" key="3">
    <source>
        <dbReference type="ARBA" id="ARBA00005119"/>
    </source>
</evidence>
<evidence type="ECO:0000256" key="9">
    <source>
        <dbReference type="ARBA" id="ARBA00022516"/>
    </source>
</evidence>
<feature type="transmembrane region" description="Helical" evidence="24">
    <location>
        <begin position="132"/>
        <end position="153"/>
    </location>
</feature>
<evidence type="ECO:0000256" key="6">
    <source>
        <dbReference type="ARBA" id="ARBA00012487"/>
    </source>
</evidence>
<keyword evidence="11 24" id="KW-0812">Transmembrane</keyword>
<dbReference type="PANTHER" id="PTHR46382:SF1">
    <property type="entry name" value="PHOSPHATIDATE CYTIDYLYLTRANSFERASE"/>
    <property type="match status" value="1"/>
</dbReference>
<evidence type="ECO:0000256" key="13">
    <source>
        <dbReference type="ARBA" id="ARBA00022989"/>
    </source>
</evidence>
<accession>A0ABT0TMH3</accession>
<feature type="transmembrane region" description="Helical" evidence="24">
    <location>
        <begin position="50"/>
        <end position="71"/>
    </location>
</feature>
<evidence type="ECO:0000313" key="26">
    <source>
        <dbReference type="Proteomes" id="UP001317191"/>
    </source>
</evidence>
<evidence type="ECO:0000256" key="14">
    <source>
        <dbReference type="ARBA" id="ARBA00023098"/>
    </source>
</evidence>
<evidence type="ECO:0000256" key="7">
    <source>
        <dbReference type="ARBA" id="ARBA00019373"/>
    </source>
</evidence>
<evidence type="ECO:0000256" key="16">
    <source>
        <dbReference type="ARBA" id="ARBA00023209"/>
    </source>
</evidence>
<feature type="transmembrane region" description="Helical" evidence="24">
    <location>
        <begin position="174"/>
        <end position="194"/>
    </location>
</feature>
<keyword evidence="8" id="KW-1003">Cell membrane</keyword>
<keyword evidence="16" id="KW-0594">Phospholipid biosynthesis</keyword>
<evidence type="ECO:0000256" key="19">
    <source>
        <dbReference type="ARBA" id="ARBA00031825"/>
    </source>
</evidence>
<evidence type="ECO:0000256" key="24">
    <source>
        <dbReference type="SAM" id="Phobius"/>
    </source>
</evidence>
<comment type="pathway">
    <text evidence="3">Phospholipid metabolism; CDP-diacylglycerol biosynthesis; CDP-diacylglycerol from sn-glycerol 3-phosphate: step 3/3.</text>
</comment>
<evidence type="ECO:0000256" key="2">
    <source>
        <dbReference type="ARBA" id="ARBA00004651"/>
    </source>
</evidence>
<comment type="catalytic activity">
    <reaction evidence="1">
        <text>a 1,2-diacyl-sn-glycero-3-phosphate + CTP + H(+) = a CDP-1,2-diacyl-sn-glycerol + diphosphate</text>
        <dbReference type="Rhea" id="RHEA:16229"/>
        <dbReference type="ChEBI" id="CHEBI:15378"/>
        <dbReference type="ChEBI" id="CHEBI:33019"/>
        <dbReference type="ChEBI" id="CHEBI:37563"/>
        <dbReference type="ChEBI" id="CHEBI:58332"/>
        <dbReference type="ChEBI" id="CHEBI:58608"/>
        <dbReference type="EC" id="2.7.7.41"/>
    </reaction>
</comment>
<dbReference type="GO" id="GO:0016779">
    <property type="term" value="F:nucleotidyltransferase activity"/>
    <property type="evidence" value="ECO:0007669"/>
    <property type="project" value="UniProtKB-KW"/>
</dbReference>
<comment type="pathway">
    <text evidence="4">Lipid metabolism.</text>
</comment>
<evidence type="ECO:0000256" key="1">
    <source>
        <dbReference type="ARBA" id="ARBA00001698"/>
    </source>
</evidence>
<keyword evidence="17" id="KW-1208">Phospholipid metabolism</keyword>
<keyword evidence="10" id="KW-0808">Transferase</keyword>
<sequence length="267" mass="29942">MNETLIRSLSGLVYVLILLLATLLSRESFLLLFGLFMLQTVREFANLIHLPQTLALIASGLIFINFAVFATPLWVDMVVIVFSIVILILLMLWLFSKNQAPFKHSGWITLTGYIAFPFVCLTKLPILDSQFIPSIIIAIFILIWTNDTFAYLIGKSFGKNKLFERISPKKTIEGFLGGLLFAIIAGVIISMYYVPIFSVLTWMVIAVVTSVFGTIGDLVESKFKRMANVKDSGRIMPGHGGILDRLDSIIFVAPFVFILFKILEYVS</sequence>
<keyword evidence="13 24" id="KW-1133">Transmembrane helix</keyword>
<keyword evidence="12 25" id="KW-0548">Nucleotidyltransferase</keyword>
<evidence type="ECO:0000256" key="21">
    <source>
        <dbReference type="ARBA" id="ARBA00032396"/>
    </source>
</evidence>
<evidence type="ECO:0000256" key="4">
    <source>
        <dbReference type="ARBA" id="ARBA00005189"/>
    </source>
</evidence>
<dbReference type="EMBL" id="JAMLJM010000002">
    <property type="protein sequence ID" value="MCL9808585.1"/>
    <property type="molecule type" value="Genomic_DNA"/>
</dbReference>
<comment type="subcellular location">
    <subcellularLocation>
        <location evidence="2">Cell membrane</location>
        <topology evidence="2">Multi-pass membrane protein</topology>
    </subcellularLocation>
</comment>
<comment type="caution">
    <text evidence="25">The sequence shown here is derived from an EMBL/GenBank/DDBJ whole genome shotgun (WGS) entry which is preliminary data.</text>
</comment>
<evidence type="ECO:0000256" key="10">
    <source>
        <dbReference type="ARBA" id="ARBA00022679"/>
    </source>
</evidence>
<evidence type="ECO:0000256" key="12">
    <source>
        <dbReference type="ARBA" id="ARBA00022695"/>
    </source>
</evidence>
<reference evidence="25 26" key="1">
    <citation type="submission" date="2022-05" db="EMBL/GenBank/DDBJ databases">
        <title>Flavobacterium sp., isolated from activated sludge.</title>
        <authorList>
            <person name="Ran Q."/>
        </authorList>
    </citation>
    <scope>NUCLEOTIDE SEQUENCE [LARGE SCALE GENOMIC DNA]</scope>
    <source>
        <strain evidence="25 26">HXWNR70</strain>
    </source>
</reference>
<name>A0ABT0TMH3_9FLAO</name>
<dbReference type="PANTHER" id="PTHR46382">
    <property type="entry name" value="PHOSPHATIDATE CYTIDYLYLTRANSFERASE"/>
    <property type="match status" value="1"/>
</dbReference>
<feature type="transmembrane region" description="Helical" evidence="24">
    <location>
        <begin position="77"/>
        <end position="95"/>
    </location>
</feature>
<feature type="transmembrane region" description="Helical" evidence="24">
    <location>
        <begin position="12"/>
        <end position="38"/>
    </location>
</feature>
<evidence type="ECO:0000313" key="25">
    <source>
        <dbReference type="EMBL" id="MCL9808585.1"/>
    </source>
</evidence>
<dbReference type="Proteomes" id="UP001317191">
    <property type="component" value="Unassembled WGS sequence"/>
</dbReference>
<evidence type="ECO:0000256" key="8">
    <source>
        <dbReference type="ARBA" id="ARBA00022475"/>
    </source>
</evidence>
<feature type="transmembrane region" description="Helical" evidence="24">
    <location>
        <begin position="200"/>
        <end position="221"/>
    </location>
</feature>
<comment type="similarity">
    <text evidence="5">Belongs to the CDS family.</text>
</comment>
<evidence type="ECO:0000256" key="17">
    <source>
        <dbReference type="ARBA" id="ARBA00023264"/>
    </source>
</evidence>
<dbReference type="RefSeq" id="WP_250591841.1">
    <property type="nucleotide sequence ID" value="NZ_JAMLJM010000002.1"/>
</dbReference>
<evidence type="ECO:0000256" key="20">
    <source>
        <dbReference type="ARBA" id="ARBA00032253"/>
    </source>
</evidence>
<keyword evidence="26" id="KW-1185">Reference proteome</keyword>